<comment type="caution">
    <text evidence="4">The sequence shown here is derived from an EMBL/GenBank/DDBJ whole genome shotgun (WGS) entry which is preliminary data.</text>
</comment>
<evidence type="ECO:0000256" key="3">
    <source>
        <dbReference type="ARBA" id="ARBA00023274"/>
    </source>
</evidence>
<protein>
    <submittedName>
        <fullName evidence="4">40S ribosomal protein S15a-5</fullName>
    </submittedName>
</protein>
<dbReference type="Gene3D" id="3.30.1490.10">
    <property type="match status" value="1"/>
</dbReference>
<dbReference type="InterPro" id="IPR000630">
    <property type="entry name" value="Ribosomal_uS8"/>
</dbReference>
<name>A0A314UA71_PRUYE</name>
<accession>A0A314UA71</accession>
<dbReference type="GO" id="GO:0003735">
    <property type="term" value="F:structural constituent of ribosome"/>
    <property type="evidence" value="ECO:0007669"/>
    <property type="project" value="InterPro"/>
</dbReference>
<keyword evidence="2 4" id="KW-0689">Ribosomal protein</keyword>
<keyword evidence="3" id="KW-0687">Ribonucleoprotein</keyword>
<dbReference type="FunFam" id="3.30.1370.30:FF:000001">
    <property type="entry name" value="40S ribosomal protein S15a"/>
    <property type="match status" value="1"/>
</dbReference>
<evidence type="ECO:0000313" key="4">
    <source>
        <dbReference type="EMBL" id="PQM34335.1"/>
    </source>
</evidence>
<dbReference type="GO" id="GO:0006412">
    <property type="term" value="P:translation"/>
    <property type="evidence" value="ECO:0007669"/>
    <property type="project" value="InterPro"/>
</dbReference>
<proteinExistence type="inferred from homology"/>
<evidence type="ECO:0000313" key="5">
    <source>
        <dbReference type="Proteomes" id="UP000250321"/>
    </source>
</evidence>
<sequence length="231" mass="26284">MGPTVSKYNPQKGSTLFISPLPAQPWKPTRPNLKAFLSPLLSSSFPSSVSRRLRQFHLLLQSQTTLFGSATQSSGLVFGSGKAKKNLLFGPWDLRVRFFERRMGRMILNNALRTIVNAERRGKATVELQPISTVMSSFLKIMKNRGYIKDFQVFDPHRVGKITVQLQGRVNDCRALTYRQDVKARDIEEYKMQKLPTRQWGYVVITTPEGVLDHEEAVKRNVGGQVLGYFH</sequence>
<dbReference type="GO" id="GO:1990904">
    <property type="term" value="C:ribonucleoprotein complex"/>
    <property type="evidence" value="ECO:0007669"/>
    <property type="project" value="UniProtKB-KW"/>
</dbReference>
<organism evidence="4 5">
    <name type="scientific">Prunus yedoensis var. nudiflora</name>
    <dbReference type="NCBI Taxonomy" id="2094558"/>
    <lineage>
        <taxon>Eukaryota</taxon>
        <taxon>Viridiplantae</taxon>
        <taxon>Streptophyta</taxon>
        <taxon>Embryophyta</taxon>
        <taxon>Tracheophyta</taxon>
        <taxon>Spermatophyta</taxon>
        <taxon>Magnoliopsida</taxon>
        <taxon>eudicotyledons</taxon>
        <taxon>Gunneridae</taxon>
        <taxon>Pentapetalae</taxon>
        <taxon>rosids</taxon>
        <taxon>fabids</taxon>
        <taxon>Rosales</taxon>
        <taxon>Rosaceae</taxon>
        <taxon>Amygdaloideae</taxon>
        <taxon>Amygdaleae</taxon>
        <taxon>Prunus</taxon>
    </lineage>
</organism>
<dbReference type="Gene3D" id="3.30.1370.30">
    <property type="match status" value="1"/>
</dbReference>
<evidence type="ECO:0000256" key="1">
    <source>
        <dbReference type="ARBA" id="ARBA00006471"/>
    </source>
</evidence>
<dbReference type="GO" id="GO:0005840">
    <property type="term" value="C:ribosome"/>
    <property type="evidence" value="ECO:0007669"/>
    <property type="project" value="UniProtKB-KW"/>
</dbReference>
<dbReference type="Proteomes" id="UP000250321">
    <property type="component" value="Unassembled WGS sequence"/>
</dbReference>
<dbReference type="Pfam" id="PF00410">
    <property type="entry name" value="Ribosomal_S8"/>
    <property type="match status" value="1"/>
</dbReference>
<dbReference type="AlphaFoldDB" id="A0A314UA71"/>
<dbReference type="InterPro" id="IPR035987">
    <property type="entry name" value="Ribosomal_uS8_sf"/>
</dbReference>
<dbReference type="PANTHER" id="PTHR11758">
    <property type="entry name" value="40S RIBOSOMAL PROTEIN S15A"/>
    <property type="match status" value="1"/>
</dbReference>
<evidence type="ECO:0000256" key="2">
    <source>
        <dbReference type="ARBA" id="ARBA00022980"/>
    </source>
</evidence>
<dbReference type="STRING" id="2094558.A0A314UA71"/>
<dbReference type="OrthoDB" id="10250260at2759"/>
<reference evidence="4 5" key="1">
    <citation type="submission" date="2018-02" db="EMBL/GenBank/DDBJ databases">
        <title>Draft genome of wild Prunus yedoensis var. nudiflora.</title>
        <authorList>
            <person name="Baek S."/>
            <person name="Kim J.-H."/>
            <person name="Choi K."/>
            <person name="Kim G.-B."/>
            <person name="Cho A."/>
            <person name="Jang H."/>
            <person name="Shin C.-H."/>
            <person name="Yu H.-J."/>
            <person name="Mun J.-H."/>
        </authorList>
    </citation>
    <scope>NUCLEOTIDE SEQUENCE [LARGE SCALE GENOMIC DNA]</scope>
    <source>
        <strain evidence="5">cv. Jeju island</strain>
        <tissue evidence="4">Leaf</tissue>
    </source>
</reference>
<dbReference type="SUPFAM" id="SSF56047">
    <property type="entry name" value="Ribosomal protein S8"/>
    <property type="match status" value="1"/>
</dbReference>
<dbReference type="EMBL" id="PJQY01003818">
    <property type="protein sequence ID" value="PQM34335.1"/>
    <property type="molecule type" value="Genomic_DNA"/>
</dbReference>
<dbReference type="NCBIfam" id="NF003115">
    <property type="entry name" value="PRK04034.1"/>
    <property type="match status" value="1"/>
</dbReference>
<keyword evidence="5" id="KW-1185">Reference proteome</keyword>
<gene>
    <name evidence="4" type="ORF">Pyn_19471</name>
</gene>
<comment type="similarity">
    <text evidence="1">Belongs to the universal ribosomal protein uS8 family.</text>
</comment>